<gene>
    <name evidence="2" type="ORF">PC118_g6857</name>
</gene>
<evidence type="ECO:0000259" key="1">
    <source>
        <dbReference type="Pfam" id="PF21056"/>
    </source>
</evidence>
<dbReference type="PANTHER" id="PTHR31569:SF4">
    <property type="entry name" value="SWIM-TYPE DOMAIN-CONTAINING PROTEIN"/>
    <property type="match status" value="1"/>
</dbReference>
<name>A0A8T1GD92_9STRA</name>
<sequence>MIEFSQELGNIGRIFVDKNIATFIILQTKHMRELFNRFPEVVMIDATHERLSTLLTALEEFKWNNPVWSRIECILVDKDLTEISVLKMAFLGTLVLLCQFHVLKYLREEIASSDYGFNVWQKQQLHGIVKLIVYAKTEREFERYRKYMRHVMAVGRGGLSGLTAVSYLTSDSDQLDGVGSESGAIGSEAGALDFEVGEVGAGGVAEAPTDLPIHILR</sequence>
<comment type="caution">
    <text evidence="2">The sequence shown here is derived from an EMBL/GenBank/DDBJ whole genome shotgun (WGS) entry which is preliminary data.</text>
</comment>
<dbReference type="PANTHER" id="PTHR31569">
    <property type="entry name" value="SWIM-TYPE DOMAIN-CONTAINING PROTEIN"/>
    <property type="match status" value="1"/>
</dbReference>
<accession>A0A8T1GD92</accession>
<dbReference type="AlphaFoldDB" id="A0A8T1GD92"/>
<proteinExistence type="predicted"/>
<evidence type="ECO:0000313" key="3">
    <source>
        <dbReference type="Proteomes" id="UP000697107"/>
    </source>
</evidence>
<dbReference type="Pfam" id="PF21056">
    <property type="entry name" value="ZSWIM1-3_RNaseH-like"/>
    <property type="match status" value="1"/>
</dbReference>
<dbReference type="InterPro" id="IPR052579">
    <property type="entry name" value="Zinc_finger_SWIM"/>
</dbReference>
<dbReference type="Proteomes" id="UP000697107">
    <property type="component" value="Unassembled WGS sequence"/>
</dbReference>
<dbReference type="EMBL" id="RCML01000157">
    <property type="protein sequence ID" value="KAG2988224.1"/>
    <property type="molecule type" value="Genomic_DNA"/>
</dbReference>
<dbReference type="VEuPathDB" id="FungiDB:PC110_g7610"/>
<feature type="domain" description="ZSWIM1/3 RNaseH-like" evidence="1">
    <location>
        <begin position="4"/>
        <end position="49"/>
    </location>
</feature>
<reference evidence="2" key="1">
    <citation type="submission" date="2018-10" db="EMBL/GenBank/DDBJ databases">
        <title>Effector identification in a new, highly contiguous assembly of the strawberry crown rot pathogen Phytophthora cactorum.</title>
        <authorList>
            <person name="Armitage A.D."/>
            <person name="Nellist C.F."/>
            <person name="Bates H."/>
            <person name="Vickerstaff R.J."/>
            <person name="Harrison R.J."/>
        </authorList>
    </citation>
    <scope>NUCLEOTIDE SEQUENCE</scope>
    <source>
        <strain evidence="2">P415</strain>
    </source>
</reference>
<evidence type="ECO:0000313" key="2">
    <source>
        <dbReference type="EMBL" id="KAG2988224.1"/>
    </source>
</evidence>
<dbReference type="InterPro" id="IPR048324">
    <property type="entry name" value="ZSWIM1-3_RNaseH-like"/>
</dbReference>
<organism evidence="2 3">
    <name type="scientific">Phytophthora cactorum</name>
    <dbReference type="NCBI Taxonomy" id="29920"/>
    <lineage>
        <taxon>Eukaryota</taxon>
        <taxon>Sar</taxon>
        <taxon>Stramenopiles</taxon>
        <taxon>Oomycota</taxon>
        <taxon>Peronosporomycetes</taxon>
        <taxon>Peronosporales</taxon>
        <taxon>Peronosporaceae</taxon>
        <taxon>Phytophthora</taxon>
    </lineage>
</organism>
<protein>
    <recommendedName>
        <fullName evidence="1">ZSWIM1/3 RNaseH-like domain-containing protein</fullName>
    </recommendedName>
</protein>